<gene>
    <name evidence="38" type="primary">ABHD1</name>
</gene>
<evidence type="ECO:0000256" key="25">
    <source>
        <dbReference type="ARBA" id="ARBA00051705"/>
    </source>
</evidence>
<comment type="catalytic activity">
    <reaction evidence="30">
        <text>1-hexadecanoyl-2-nonadioyl-sn-glycero-3-phosphocholine + H2O = nonanedioate + 1-hexadecanoyl-sn-glycero-3-phosphocholine + H(+)</text>
        <dbReference type="Rhea" id="RHEA:41388"/>
        <dbReference type="ChEBI" id="CHEBI:15377"/>
        <dbReference type="ChEBI" id="CHEBI:15378"/>
        <dbReference type="ChEBI" id="CHEBI:72998"/>
        <dbReference type="ChEBI" id="CHEBI:78207"/>
        <dbReference type="ChEBI" id="CHEBI:78208"/>
    </reaction>
    <physiologicalReaction direction="left-to-right" evidence="30">
        <dbReference type="Rhea" id="RHEA:41389"/>
    </physiologicalReaction>
</comment>
<feature type="active site" description="Charge relay system" evidence="35">
    <location>
        <position position="205"/>
    </location>
</feature>
<evidence type="ECO:0000256" key="1">
    <source>
        <dbReference type="ARBA" id="ARBA00004606"/>
    </source>
</evidence>
<dbReference type="KEGG" id="muo:115466992"/>
<evidence type="ECO:0000256" key="20">
    <source>
        <dbReference type="ARBA" id="ARBA00050182"/>
    </source>
</evidence>
<evidence type="ECO:0000256" key="30">
    <source>
        <dbReference type="ARBA" id="ARBA00052808"/>
    </source>
</evidence>
<comment type="catalytic activity">
    <reaction evidence="29">
        <text>1-octadecanoyl-2-octanoyl-sn-glycero-3-phosphocholine + H2O = 1-octadecanoyl-sn-glycero-3-phosphocholine + octanoate + H(+)</text>
        <dbReference type="Rhea" id="RHEA:54468"/>
        <dbReference type="ChEBI" id="CHEBI:15377"/>
        <dbReference type="ChEBI" id="CHEBI:15378"/>
        <dbReference type="ChEBI" id="CHEBI:25646"/>
        <dbReference type="ChEBI" id="CHEBI:73858"/>
        <dbReference type="ChEBI" id="CHEBI:138213"/>
    </reaction>
    <physiologicalReaction direction="left-to-right" evidence="29">
        <dbReference type="Rhea" id="RHEA:54469"/>
    </physiologicalReaction>
</comment>
<feature type="active site" description="Charge relay system" evidence="35">
    <location>
        <position position="331"/>
    </location>
</feature>
<dbReference type="PANTHER" id="PTHR10794:SF60">
    <property type="entry name" value="PROTEIN ABHD1"/>
    <property type="match status" value="1"/>
</dbReference>
<evidence type="ECO:0000256" key="8">
    <source>
        <dbReference type="ARBA" id="ARBA00022968"/>
    </source>
</evidence>
<evidence type="ECO:0000256" key="15">
    <source>
        <dbReference type="ARBA" id="ARBA00036688"/>
    </source>
</evidence>
<comment type="catalytic activity">
    <reaction evidence="27">
        <text>1-tetradecanoyl-2-(9Z,12Z-octadecadienoyl)-sn-glycero-3-phosphocholine + H2O = 2-(9Z,12Z-octadecadienoyl)-sn-glycero-3-phosphocholine + tetradecanoate + H(+)</text>
        <dbReference type="Rhea" id="RHEA:54388"/>
        <dbReference type="ChEBI" id="CHEBI:15377"/>
        <dbReference type="ChEBI" id="CHEBI:15378"/>
        <dbReference type="ChEBI" id="CHEBI:30807"/>
        <dbReference type="ChEBI" id="CHEBI:76084"/>
        <dbReference type="ChEBI" id="CHEBI:86094"/>
    </reaction>
    <physiologicalReaction direction="left-to-right" evidence="27">
        <dbReference type="Rhea" id="RHEA:54389"/>
    </physiologicalReaction>
</comment>
<keyword evidence="12" id="KW-1208">Phospholipid metabolism</keyword>
<evidence type="ECO:0000256" key="5">
    <source>
        <dbReference type="ARBA" id="ARBA00022487"/>
    </source>
</evidence>
<evidence type="ECO:0000256" key="31">
    <source>
        <dbReference type="ARBA" id="ARBA00052894"/>
    </source>
</evidence>
<protein>
    <recommendedName>
        <fullName evidence="33">Phospholipase ABHD3</fullName>
        <ecNumber evidence="3">3.1.1.32</ecNumber>
        <ecNumber evidence="4">3.1.1.4</ecNumber>
    </recommendedName>
    <alternativeName>
        <fullName evidence="34">Abhydrolase domain-containing protein 3</fullName>
    </alternativeName>
</protein>
<evidence type="ECO:0000256" key="26">
    <source>
        <dbReference type="ARBA" id="ARBA00052087"/>
    </source>
</evidence>
<evidence type="ECO:0000313" key="38">
    <source>
        <dbReference type="RefSeq" id="XP_030054475.1"/>
    </source>
</evidence>
<keyword evidence="10" id="KW-0443">Lipid metabolism</keyword>
<comment type="catalytic activity">
    <reaction evidence="24">
        <text>1-tetradecanoyl-2-(5Z,8Z,11Z,14Z-eicosatetraenoyl)-sn-glycero-3-phosphocholine + H2O = 2-(5Z,8Z,11Z,14Z)-eicosatetraenoyl-sn-glycero-3-phosphocholine + tetradecanoate + H(+)</text>
        <dbReference type="Rhea" id="RHEA:54396"/>
        <dbReference type="ChEBI" id="CHEBI:15377"/>
        <dbReference type="ChEBI" id="CHEBI:15378"/>
        <dbReference type="ChEBI" id="CHEBI:30807"/>
        <dbReference type="ChEBI" id="CHEBI:76079"/>
        <dbReference type="ChEBI" id="CHEBI:86102"/>
    </reaction>
    <physiologicalReaction direction="left-to-right" evidence="24">
        <dbReference type="Rhea" id="RHEA:54397"/>
    </physiologicalReaction>
</comment>
<dbReference type="GO" id="GO:0008126">
    <property type="term" value="F:acetylesterase activity"/>
    <property type="evidence" value="ECO:0007669"/>
    <property type="project" value="TreeGrafter"/>
</dbReference>
<dbReference type="GO" id="GO:0046470">
    <property type="term" value="P:phosphatidylcholine metabolic process"/>
    <property type="evidence" value="ECO:0007669"/>
    <property type="project" value="UniProtKB-ARBA"/>
</dbReference>
<evidence type="ECO:0000256" key="35">
    <source>
        <dbReference type="PIRSR" id="PIRSR005211-1"/>
    </source>
</evidence>
<comment type="catalytic activity">
    <reaction evidence="28">
        <text>1-octadecanoyl-2-hexanoyl-sn-glycero-3-phosphocholine + H2O = hexanoate + 1-octadecanoyl-sn-glycero-3-phosphocholine + H(+)</text>
        <dbReference type="Rhea" id="RHEA:54464"/>
        <dbReference type="ChEBI" id="CHEBI:15377"/>
        <dbReference type="ChEBI" id="CHEBI:15378"/>
        <dbReference type="ChEBI" id="CHEBI:17120"/>
        <dbReference type="ChEBI" id="CHEBI:73858"/>
        <dbReference type="ChEBI" id="CHEBI:138212"/>
    </reaction>
    <physiologicalReaction direction="left-to-right" evidence="28">
        <dbReference type="Rhea" id="RHEA:54465"/>
    </physiologicalReaction>
</comment>
<evidence type="ECO:0000256" key="4">
    <source>
        <dbReference type="ARBA" id="ARBA00013278"/>
    </source>
</evidence>
<dbReference type="EC" id="3.1.1.4" evidence="4"/>
<comment type="catalytic activity">
    <reaction evidence="19">
        <text>1,2-ditetradecanoyl-sn-glycero-3-phosphocholine + H2O = 1-tetradecanoyl-sn-glycero-3-phosphocholine + tetradecanoate + H(+)</text>
        <dbReference type="Rhea" id="RHEA:54456"/>
        <dbReference type="ChEBI" id="CHEBI:15377"/>
        <dbReference type="ChEBI" id="CHEBI:15378"/>
        <dbReference type="ChEBI" id="CHEBI:30807"/>
        <dbReference type="ChEBI" id="CHEBI:45240"/>
        <dbReference type="ChEBI" id="CHEBI:64489"/>
    </reaction>
    <physiologicalReaction direction="left-to-right" evidence="19">
        <dbReference type="Rhea" id="RHEA:54457"/>
    </physiologicalReaction>
</comment>
<evidence type="ECO:0000256" key="13">
    <source>
        <dbReference type="ARBA" id="ARBA00023422"/>
    </source>
</evidence>
<dbReference type="Gene3D" id="3.40.50.1820">
    <property type="entry name" value="alpha/beta hydrolase"/>
    <property type="match status" value="1"/>
</dbReference>
<accession>A0A6P7XUY3</accession>
<dbReference type="GO" id="GO:0008970">
    <property type="term" value="F:phospholipase A1 activity"/>
    <property type="evidence" value="ECO:0007669"/>
    <property type="project" value="UniProtKB-EC"/>
</dbReference>
<comment type="catalytic activity">
    <reaction evidence="22">
        <text>1-O-hexadecyl-2-nonadioyl-sn-glycero-3-phosphocholine + H2O = nonanedioate + 1-O-hexadecyl-sn-glycero-3-phosphocholine + H(+)</text>
        <dbReference type="Rhea" id="RHEA:54552"/>
        <dbReference type="ChEBI" id="CHEBI:15377"/>
        <dbReference type="ChEBI" id="CHEBI:15378"/>
        <dbReference type="ChEBI" id="CHEBI:64496"/>
        <dbReference type="ChEBI" id="CHEBI:78208"/>
        <dbReference type="ChEBI" id="CHEBI:138269"/>
    </reaction>
    <physiologicalReaction direction="left-to-right" evidence="22">
        <dbReference type="Rhea" id="RHEA:54553"/>
    </physiologicalReaction>
</comment>
<keyword evidence="37" id="KW-1185">Reference proteome</keyword>
<evidence type="ECO:0000256" key="3">
    <source>
        <dbReference type="ARBA" id="ARBA00013179"/>
    </source>
</evidence>
<proteinExistence type="inferred from homology"/>
<evidence type="ECO:0000256" key="22">
    <source>
        <dbReference type="ARBA" id="ARBA00050276"/>
    </source>
</evidence>
<evidence type="ECO:0000256" key="19">
    <source>
        <dbReference type="ARBA" id="ARBA00050145"/>
    </source>
</evidence>
<comment type="catalytic activity">
    <reaction evidence="23">
        <text>1-octadecanoyl-2-pentanoyl-sn-glycero-3-phosphocholine + H2O = pentanoate + 1-octadecanoyl-sn-glycero-3-phosphocholine + H(+)</text>
        <dbReference type="Rhea" id="RHEA:54460"/>
        <dbReference type="ChEBI" id="CHEBI:15377"/>
        <dbReference type="ChEBI" id="CHEBI:15378"/>
        <dbReference type="ChEBI" id="CHEBI:31011"/>
        <dbReference type="ChEBI" id="CHEBI:73858"/>
        <dbReference type="ChEBI" id="CHEBI:138211"/>
    </reaction>
    <physiologicalReaction direction="left-to-right" evidence="23">
        <dbReference type="Rhea" id="RHEA:54461"/>
    </physiologicalReaction>
</comment>
<comment type="catalytic activity">
    <reaction evidence="13">
        <text>a 1,2-diacyl-sn-glycero-3-phosphocholine + H2O = a 1-acyl-sn-glycero-3-phosphocholine + a fatty acid + H(+)</text>
        <dbReference type="Rhea" id="RHEA:15801"/>
        <dbReference type="ChEBI" id="CHEBI:15377"/>
        <dbReference type="ChEBI" id="CHEBI:15378"/>
        <dbReference type="ChEBI" id="CHEBI:28868"/>
        <dbReference type="ChEBI" id="CHEBI:57643"/>
        <dbReference type="ChEBI" id="CHEBI:58168"/>
        <dbReference type="EC" id="3.1.1.4"/>
    </reaction>
    <physiologicalReaction direction="left-to-right" evidence="13">
        <dbReference type="Rhea" id="RHEA:15802"/>
    </physiologicalReaction>
</comment>
<evidence type="ECO:0000256" key="32">
    <source>
        <dbReference type="ARBA" id="ARBA00059841"/>
    </source>
</evidence>
<keyword evidence="6" id="KW-0812">Transmembrane</keyword>
<evidence type="ECO:0000256" key="10">
    <source>
        <dbReference type="ARBA" id="ARBA00023098"/>
    </source>
</evidence>
<evidence type="ECO:0000313" key="37">
    <source>
        <dbReference type="Proteomes" id="UP000515156"/>
    </source>
</evidence>
<dbReference type="PANTHER" id="PTHR10794">
    <property type="entry name" value="ABHYDROLASE DOMAIN-CONTAINING PROTEIN"/>
    <property type="match status" value="1"/>
</dbReference>
<dbReference type="GO" id="GO:0051792">
    <property type="term" value="P:medium-chain fatty acid biosynthetic process"/>
    <property type="evidence" value="ECO:0007669"/>
    <property type="project" value="TreeGrafter"/>
</dbReference>
<comment type="catalytic activity">
    <reaction evidence="21">
        <text>1-tetradecanoyl-2-(4Z,7Z,10Z,13Z,16Z,19Z-docosahexaenoyl)-sn-glycero-3-phosphocholine + H2O = 2-(4Z,7Z,10Z,13Z,16Z,19Z-docosahexaenoyl)-sn-glycero-3-phosphocholine + tetradecanoate + H(+)</text>
        <dbReference type="Rhea" id="RHEA:54400"/>
        <dbReference type="ChEBI" id="CHEBI:15377"/>
        <dbReference type="ChEBI" id="CHEBI:15378"/>
        <dbReference type="ChEBI" id="CHEBI:30807"/>
        <dbReference type="ChEBI" id="CHEBI:76085"/>
        <dbReference type="ChEBI" id="CHEBI:86162"/>
    </reaction>
    <physiologicalReaction direction="left-to-right" evidence="21">
        <dbReference type="Rhea" id="RHEA:54401"/>
    </physiologicalReaction>
</comment>
<organism evidence="37 38">
    <name type="scientific">Microcaecilia unicolor</name>
    <dbReference type="NCBI Taxonomy" id="1415580"/>
    <lineage>
        <taxon>Eukaryota</taxon>
        <taxon>Metazoa</taxon>
        <taxon>Chordata</taxon>
        <taxon>Craniata</taxon>
        <taxon>Vertebrata</taxon>
        <taxon>Euteleostomi</taxon>
        <taxon>Amphibia</taxon>
        <taxon>Gymnophiona</taxon>
        <taxon>Siphonopidae</taxon>
        <taxon>Microcaecilia</taxon>
    </lineage>
</organism>
<comment type="catalytic activity">
    <reaction evidence="25">
        <text>1-tetradecanoyl-2-(9Z,12Z-octadecadienoyl)-sn-glycero-3-phosphocholine + H2O = 1-tetradecanoyl-sn-glycero-3-phosphocholine + (9Z,12Z)-octadecadienoate + H(+)</text>
        <dbReference type="Rhea" id="RHEA:54392"/>
        <dbReference type="ChEBI" id="CHEBI:15377"/>
        <dbReference type="ChEBI" id="CHEBI:15378"/>
        <dbReference type="ChEBI" id="CHEBI:30245"/>
        <dbReference type="ChEBI" id="CHEBI:64489"/>
        <dbReference type="ChEBI" id="CHEBI:86094"/>
    </reaction>
    <physiologicalReaction direction="left-to-right" evidence="25">
        <dbReference type="Rhea" id="RHEA:54393"/>
    </physiologicalReaction>
</comment>
<keyword evidence="8" id="KW-0735">Signal-anchor</keyword>
<evidence type="ECO:0000259" key="36">
    <source>
        <dbReference type="Pfam" id="PF00561"/>
    </source>
</evidence>
<keyword evidence="7" id="KW-0378">Hydrolase</keyword>
<name>A0A6P7XUY3_9AMPH</name>
<evidence type="ECO:0000256" key="23">
    <source>
        <dbReference type="ARBA" id="ARBA00050674"/>
    </source>
</evidence>
<sequence>MLGYSQFLGDALFPSWGRSLPLLLGFSTAYLFYYWTCVPKRPRLVTGQTFNSFLEKYCPIVTEKFYPTPWCFGGRLQTVFRVILKSKPQVSYRNELIKTADGGQISLDWVDNVQSTKYPDPGSRPTVLLLPGLTGNSQQTYILHMVRQASHEGYRSIVFNNRGFGGEQLLTHRTFCAANTEDLEAVVSHFKKKYPQAPLLAVGVSLGGMMLLNYTAQKRKDSGLIAGLTFSVIWNTFESSSSLEEPLNFMLFNQRLASGLCKTIDRHRKVMEDKVDVDYILKARSIREFDERYTSVVFGYENCDAYYRQASPCYKLQDISIPLLCLNAYDDPFSPCHSIPLELAQKMSNVALLVTMHGGHIGFLEGLYPRHENYMDRLFQQFVCAVFDHREELSLITNDEDLTSRGKER</sequence>
<comment type="catalytic activity">
    <reaction evidence="15">
        <text>a 1,2-diacyl-sn-glycero-3-phosphocholine + H2O = a 2-acyl-sn-glycero-3-phosphocholine + a fatty acid + H(+)</text>
        <dbReference type="Rhea" id="RHEA:18689"/>
        <dbReference type="ChEBI" id="CHEBI:15377"/>
        <dbReference type="ChEBI" id="CHEBI:15378"/>
        <dbReference type="ChEBI" id="CHEBI:28868"/>
        <dbReference type="ChEBI" id="CHEBI:57643"/>
        <dbReference type="ChEBI" id="CHEBI:57875"/>
        <dbReference type="EC" id="3.1.1.32"/>
    </reaction>
    <physiologicalReaction direction="left-to-right" evidence="15">
        <dbReference type="Rhea" id="RHEA:18690"/>
    </physiologicalReaction>
</comment>
<evidence type="ECO:0000256" key="24">
    <source>
        <dbReference type="ARBA" id="ARBA00051164"/>
    </source>
</evidence>
<evidence type="ECO:0000256" key="9">
    <source>
        <dbReference type="ARBA" id="ARBA00022989"/>
    </source>
</evidence>
<dbReference type="SUPFAM" id="SSF53474">
    <property type="entry name" value="alpha/beta-Hydrolases"/>
    <property type="match status" value="1"/>
</dbReference>
<evidence type="ECO:0000256" key="2">
    <source>
        <dbReference type="ARBA" id="ARBA00010884"/>
    </source>
</evidence>
<evidence type="ECO:0000256" key="16">
    <source>
        <dbReference type="ARBA" id="ARBA00047611"/>
    </source>
</evidence>
<feature type="domain" description="AB hydrolase-1" evidence="36">
    <location>
        <begin position="125"/>
        <end position="244"/>
    </location>
</feature>
<keyword evidence="11" id="KW-0472">Membrane</keyword>
<dbReference type="AlphaFoldDB" id="A0A6P7XUY3"/>
<comment type="catalytic activity">
    <reaction evidence="17">
        <text>1-hexadecanoyl-2-(9-oxononanoyl)-sn-glycero-3-phosphocholine + H2O = 9-oxononanoate + 1-hexadecanoyl-sn-glycero-3-phosphocholine + H(+)</text>
        <dbReference type="Rhea" id="RHEA:41179"/>
        <dbReference type="ChEBI" id="CHEBI:15377"/>
        <dbReference type="ChEBI" id="CHEBI:15378"/>
        <dbReference type="ChEBI" id="CHEBI:61042"/>
        <dbReference type="ChEBI" id="CHEBI:72998"/>
        <dbReference type="ChEBI" id="CHEBI:77812"/>
    </reaction>
    <physiologicalReaction direction="left-to-right" evidence="17">
        <dbReference type="Rhea" id="RHEA:41180"/>
    </physiologicalReaction>
</comment>
<keyword evidence="9" id="KW-1133">Transmembrane helix</keyword>
<evidence type="ECO:0000256" key="28">
    <source>
        <dbReference type="ARBA" id="ARBA00052588"/>
    </source>
</evidence>
<comment type="catalytic activity">
    <reaction evidence="20">
        <text>1-octadecanoyl-2-nonanoyl-sn-glycero-3-phosphocholine + H2O = nonanoate + 1-octadecanoyl-sn-glycero-3-phosphocholine + H(+)</text>
        <dbReference type="Rhea" id="RHEA:54472"/>
        <dbReference type="ChEBI" id="CHEBI:15377"/>
        <dbReference type="ChEBI" id="CHEBI:15378"/>
        <dbReference type="ChEBI" id="CHEBI:32361"/>
        <dbReference type="ChEBI" id="CHEBI:73858"/>
        <dbReference type="ChEBI" id="CHEBI:138214"/>
    </reaction>
    <physiologicalReaction direction="left-to-right" evidence="20">
        <dbReference type="Rhea" id="RHEA:54473"/>
    </physiologicalReaction>
</comment>
<dbReference type="OrthoDB" id="247542at2759"/>
<dbReference type="GeneID" id="115466992"/>
<evidence type="ECO:0000256" key="6">
    <source>
        <dbReference type="ARBA" id="ARBA00022692"/>
    </source>
</evidence>
<dbReference type="Pfam" id="PF00561">
    <property type="entry name" value="Abhydrolase_1"/>
    <property type="match status" value="1"/>
</dbReference>
<evidence type="ECO:0000256" key="33">
    <source>
        <dbReference type="ARBA" id="ARBA00071303"/>
    </source>
</evidence>
<evidence type="ECO:0000256" key="29">
    <source>
        <dbReference type="ARBA" id="ARBA00052747"/>
    </source>
</evidence>
<dbReference type="PIRSF" id="PIRSF005211">
    <property type="entry name" value="Ab_hydro_YheT"/>
    <property type="match status" value="1"/>
</dbReference>
<comment type="function">
    <text evidence="32">Phospholipase that may play a role in phospholipids remodeling. May selectively cleave myristate (C14)-containing phosphatidylcholines through its predominant phospholipase 1 activity, cleaving preferentially acyl groups in sn1 position. In parallel, may have a minor phospholipase 2 activity acting on acyl groups in position sn2. In addition to (C14)-containing phosphatidylcholines, may also act on other medium-chain-containing and oxidatively truncated phospholipids.</text>
</comment>
<dbReference type="InParanoid" id="A0A6P7XUY3"/>
<dbReference type="GO" id="GO:0004623">
    <property type="term" value="F:phospholipase A2 activity"/>
    <property type="evidence" value="ECO:0007669"/>
    <property type="project" value="UniProtKB-EC"/>
</dbReference>
<dbReference type="GO" id="GO:0047372">
    <property type="term" value="F:monoacylglycerol lipase activity"/>
    <property type="evidence" value="ECO:0007669"/>
    <property type="project" value="TreeGrafter"/>
</dbReference>
<dbReference type="Proteomes" id="UP000515156">
    <property type="component" value="Chromosome 3"/>
</dbReference>
<dbReference type="CTD" id="84696"/>
<dbReference type="RefSeq" id="XP_030054475.1">
    <property type="nucleotide sequence ID" value="XM_030198615.1"/>
</dbReference>
<dbReference type="InterPro" id="IPR029058">
    <property type="entry name" value="AB_hydrolase_fold"/>
</dbReference>
<comment type="subcellular location">
    <subcellularLocation>
        <location evidence="1">Membrane</location>
        <topology evidence="1">Single-pass type II membrane protein</topology>
    </subcellularLocation>
</comment>
<evidence type="ECO:0000256" key="12">
    <source>
        <dbReference type="ARBA" id="ARBA00023264"/>
    </source>
</evidence>
<dbReference type="FunFam" id="3.40.50.1820:FF:000079">
    <property type="entry name" value="Abhydrolase domain-containing 3"/>
    <property type="match status" value="1"/>
</dbReference>
<reference evidence="38" key="1">
    <citation type="submission" date="2025-08" db="UniProtKB">
        <authorList>
            <consortium name="RefSeq"/>
        </authorList>
    </citation>
    <scope>IDENTIFICATION</scope>
</reference>
<evidence type="ECO:0000256" key="17">
    <source>
        <dbReference type="ARBA" id="ARBA00048288"/>
    </source>
</evidence>
<dbReference type="InterPro" id="IPR000073">
    <property type="entry name" value="AB_hydrolase_1"/>
</dbReference>
<keyword evidence="5" id="KW-0719">Serine esterase</keyword>
<evidence type="ECO:0000256" key="27">
    <source>
        <dbReference type="ARBA" id="ARBA00052144"/>
    </source>
</evidence>
<comment type="similarity">
    <text evidence="2">Belongs to the AB hydrolase superfamily. AB hydrolase 4 family.</text>
</comment>
<dbReference type="GO" id="GO:0016020">
    <property type="term" value="C:membrane"/>
    <property type="evidence" value="ECO:0007669"/>
    <property type="project" value="UniProtKB-SubCell"/>
</dbReference>
<dbReference type="InterPro" id="IPR012020">
    <property type="entry name" value="ABHD4"/>
</dbReference>
<dbReference type="EC" id="3.1.1.32" evidence="3"/>
<evidence type="ECO:0000256" key="14">
    <source>
        <dbReference type="ARBA" id="ARBA00023721"/>
    </source>
</evidence>
<evidence type="ECO:0000256" key="34">
    <source>
        <dbReference type="ARBA" id="ARBA00082158"/>
    </source>
</evidence>
<evidence type="ECO:0000256" key="21">
    <source>
        <dbReference type="ARBA" id="ARBA00050195"/>
    </source>
</evidence>
<evidence type="ECO:0000256" key="7">
    <source>
        <dbReference type="ARBA" id="ARBA00022801"/>
    </source>
</evidence>
<evidence type="ECO:0000256" key="11">
    <source>
        <dbReference type="ARBA" id="ARBA00023136"/>
    </source>
</evidence>
<comment type="catalytic activity">
    <reaction evidence="14">
        <text>1-O-hexadecyl-2-acetyl-sn-glycero-3-phosphocholine + H2O = 1-O-hexadecyl-sn-glycero-3-phosphocholine + acetate + H(+)</text>
        <dbReference type="Rhea" id="RHEA:40479"/>
        <dbReference type="ChEBI" id="CHEBI:15377"/>
        <dbReference type="ChEBI" id="CHEBI:15378"/>
        <dbReference type="ChEBI" id="CHEBI:30089"/>
        <dbReference type="ChEBI" id="CHEBI:44811"/>
        <dbReference type="ChEBI" id="CHEBI:64496"/>
    </reaction>
    <physiologicalReaction direction="left-to-right" evidence="14">
        <dbReference type="Rhea" id="RHEA:40480"/>
    </physiologicalReaction>
</comment>
<dbReference type="InterPro" id="IPR050960">
    <property type="entry name" value="AB_hydrolase_4_sf"/>
</dbReference>
<comment type="catalytic activity">
    <reaction evidence="26">
        <text>1-octadecanoyl-2-acetyl-sn-glycero-3-phosphocholine + H2O = 1-octadecanoyl-sn-glycero-3-phosphocholine + acetate + H(+)</text>
        <dbReference type="Rhea" id="RHEA:54408"/>
        <dbReference type="ChEBI" id="CHEBI:15377"/>
        <dbReference type="ChEBI" id="CHEBI:15378"/>
        <dbReference type="ChEBI" id="CHEBI:30089"/>
        <dbReference type="ChEBI" id="CHEBI:73858"/>
        <dbReference type="ChEBI" id="CHEBI:75220"/>
    </reaction>
    <physiologicalReaction direction="left-to-right" evidence="26">
        <dbReference type="Rhea" id="RHEA:54409"/>
    </physiologicalReaction>
</comment>
<evidence type="ECO:0000256" key="18">
    <source>
        <dbReference type="ARBA" id="ARBA00048471"/>
    </source>
</evidence>
<feature type="active site" description="Charge relay system" evidence="35">
    <location>
        <position position="360"/>
    </location>
</feature>
<comment type="catalytic activity">
    <reaction evidence="18">
        <text>1-hexadecanoyl-2-glutaroyl-sn-glycero-3-phosphocholine + H2O = glutarate + 1-hexadecanoyl-sn-glycero-3-phosphocholine + H(+)</text>
        <dbReference type="Rhea" id="RHEA:41159"/>
        <dbReference type="ChEBI" id="CHEBI:15377"/>
        <dbReference type="ChEBI" id="CHEBI:15378"/>
        <dbReference type="ChEBI" id="CHEBI:30921"/>
        <dbReference type="ChEBI" id="CHEBI:72998"/>
        <dbReference type="ChEBI" id="CHEBI:77756"/>
    </reaction>
    <physiologicalReaction direction="left-to-right" evidence="18">
        <dbReference type="Rhea" id="RHEA:41160"/>
    </physiologicalReaction>
</comment>
<comment type="catalytic activity">
    <reaction evidence="31">
        <text>1,2-ditetradecanoyl-sn-glycero-3-phosphocholine + H2O = 2-tetradecanoyl-sn-glycero-3-phosphocholine + tetradecanoate + H(+)</text>
        <dbReference type="Rhea" id="RHEA:54404"/>
        <dbReference type="ChEBI" id="CHEBI:15377"/>
        <dbReference type="ChEBI" id="CHEBI:15378"/>
        <dbReference type="ChEBI" id="CHEBI:30807"/>
        <dbReference type="ChEBI" id="CHEBI:45240"/>
        <dbReference type="ChEBI" id="CHEBI:131738"/>
    </reaction>
    <physiologicalReaction direction="left-to-right" evidence="31">
        <dbReference type="Rhea" id="RHEA:54405"/>
    </physiologicalReaction>
</comment>
<comment type="catalytic activity">
    <reaction evidence="16">
        <text>1-hexadecanoyl-2-(5-oxopentanoyl)-sn-glycero-3-phosphocholine + H2O = 5-oxopentanoate + 1-hexadecanoyl-sn-glycero-3-phosphocholine + H(+)</text>
        <dbReference type="Rhea" id="RHEA:40483"/>
        <dbReference type="ChEBI" id="CHEBI:15377"/>
        <dbReference type="ChEBI" id="CHEBI:15378"/>
        <dbReference type="ChEBI" id="CHEBI:16120"/>
        <dbReference type="ChEBI" id="CHEBI:72998"/>
        <dbReference type="ChEBI" id="CHEBI:77890"/>
    </reaction>
    <physiologicalReaction direction="left-to-right" evidence="16">
        <dbReference type="Rhea" id="RHEA:40484"/>
    </physiologicalReaction>
</comment>
<dbReference type="GO" id="GO:0051793">
    <property type="term" value="P:medium-chain fatty acid catabolic process"/>
    <property type="evidence" value="ECO:0007669"/>
    <property type="project" value="TreeGrafter"/>
</dbReference>